<organism evidence="1 2">
    <name type="scientific">Sphingomonas hominis</name>
    <dbReference type="NCBI Taxonomy" id="2741495"/>
    <lineage>
        <taxon>Bacteria</taxon>
        <taxon>Pseudomonadati</taxon>
        <taxon>Pseudomonadota</taxon>
        <taxon>Alphaproteobacteria</taxon>
        <taxon>Sphingomonadales</taxon>
        <taxon>Sphingomonadaceae</taxon>
        <taxon>Sphingomonas</taxon>
    </lineage>
</organism>
<name>A0ABX2JHZ2_9SPHN</name>
<sequence length="99" mass="10680">MQTERVTFLTTPDHKAALDAYAASNGKSVGHVVREATSRYIAQPADDDANDEEVELAALVAEANAAIPQMRASIDRMIDALDASHRKVDAFLREAGVRA</sequence>
<evidence type="ECO:0000313" key="1">
    <source>
        <dbReference type="EMBL" id="NTS65439.1"/>
    </source>
</evidence>
<protein>
    <recommendedName>
        <fullName evidence="3">CopG family transcriptional regulator</fullName>
    </recommendedName>
</protein>
<dbReference type="RefSeq" id="WP_174194056.1">
    <property type="nucleotide sequence ID" value="NZ_JABULH010000003.1"/>
</dbReference>
<keyword evidence="2" id="KW-1185">Reference proteome</keyword>
<accession>A0ABX2JHZ2</accession>
<comment type="caution">
    <text evidence="1">The sequence shown here is derived from an EMBL/GenBank/DDBJ whole genome shotgun (WGS) entry which is preliminary data.</text>
</comment>
<evidence type="ECO:0000313" key="2">
    <source>
        <dbReference type="Proteomes" id="UP000621447"/>
    </source>
</evidence>
<reference evidence="1 2" key="1">
    <citation type="submission" date="2020-06" db="EMBL/GenBank/DDBJ databases">
        <title>Sphingomonas hominis sp. nov., a member of the Sphingomonas, isolated from the hair of a 22-year-old girl.</title>
        <authorList>
            <person name="Zhang D.-F."/>
            <person name="Cui X.-W."/>
        </authorList>
    </citation>
    <scope>NUCLEOTIDE SEQUENCE [LARGE SCALE GENOMIC DNA]</scope>
    <source>
        <strain evidence="1 2">HHU CXW</strain>
    </source>
</reference>
<gene>
    <name evidence="1" type="ORF">HRV97_09715</name>
</gene>
<dbReference type="Proteomes" id="UP000621447">
    <property type="component" value="Unassembled WGS sequence"/>
</dbReference>
<evidence type="ECO:0008006" key="3">
    <source>
        <dbReference type="Google" id="ProtNLM"/>
    </source>
</evidence>
<dbReference type="EMBL" id="JABULH010000003">
    <property type="protein sequence ID" value="NTS65439.1"/>
    <property type="molecule type" value="Genomic_DNA"/>
</dbReference>
<proteinExistence type="predicted"/>